<name>A0AA36C0T4_OCTVU</name>
<dbReference type="PROSITE" id="PS50146">
    <property type="entry name" value="DAGK"/>
    <property type="match status" value="1"/>
</dbReference>
<feature type="compositionally biased region" description="Basic and acidic residues" evidence="1">
    <location>
        <begin position="358"/>
        <end position="367"/>
    </location>
</feature>
<feature type="domain" description="DAGKc" evidence="2">
    <location>
        <begin position="111"/>
        <end position="259"/>
    </location>
</feature>
<dbReference type="GO" id="GO:0001727">
    <property type="term" value="F:lipid kinase activity"/>
    <property type="evidence" value="ECO:0007669"/>
    <property type="project" value="TreeGrafter"/>
</dbReference>
<dbReference type="InterPro" id="IPR016064">
    <property type="entry name" value="NAD/diacylglycerol_kinase_sf"/>
</dbReference>
<dbReference type="PANTHER" id="PTHR12358">
    <property type="entry name" value="SPHINGOSINE KINASE"/>
    <property type="match status" value="1"/>
</dbReference>
<keyword evidence="4" id="KW-1185">Reference proteome</keyword>
<dbReference type="InterPro" id="IPR050187">
    <property type="entry name" value="Lipid_Phosphate_FormReg"/>
</dbReference>
<dbReference type="PANTHER" id="PTHR12358:SF54">
    <property type="entry name" value="SPHINGOSINE KINASE RELATED PROTEIN"/>
    <property type="match status" value="1"/>
</dbReference>
<dbReference type="AlphaFoldDB" id="A0AA36C0T4"/>
<protein>
    <submittedName>
        <fullName evidence="3">Sphingosine kinase A-like</fullName>
    </submittedName>
</protein>
<sequence>MLQPSASHEPLQQFTWQGKTTSISIDESTLCLRNSSKTDSKELEIPSCHILSASPVEPSKKNASKWTLKVDYIKSTGEMSLKTSTTLLQGSKENCQSAASDINTLVKSLPNRKKSLLVIVNPVSGRKKGLKTCQKILPFFELANIKTEVIVTKEKGHASKLLKEKDLSDIDGIVLVGGDGTYYEVLNGLLYRAQVDAKYDLDIPGCDWMPSPLPVGVIPSGSGNGIAKILVSRDPVTAALAIVIGKTRGMTTYTVHQNSGKFLTFGGLLVGYGFFSDIIYKSENRRTLGIFRYPVYLLWGLFNLRRFKVCIEYEVPKDNLTEPSEGGASTVIKGGGDCSVIKGGGDSSVQQKEGGTPIERKEDKDCASDVNFGSKPENISVTSPHKEPVRRKVIAEINRNNDGESNLEVKGQNDAEDQNRKLSDGESKTGDNEAAQSVGAGDCPNGSVTDGAVPNNIPKGPVATVEFDVADNTNGVAATAVSGVDRKDWKCITGTYISFGTILHLFELTETEAVEVILCNTVGDLKDVFRNLVNPNNGPVGTTFKTRRLLLEVPVVNQDNEMEMALNCDGDYIILETPIAIQICIQSGLMNVFCC</sequence>
<dbReference type="GO" id="GO:0006665">
    <property type="term" value="P:sphingolipid metabolic process"/>
    <property type="evidence" value="ECO:0007669"/>
    <property type="project" value="TreeGrafter"/>
</dbReference>
<feature type="region of interest" description="Disordered" evidence="1">
    <location>
        <begin position="341"/>
        <end position="457"/>
    </location>
</feature>
<evidence type="ECO:0000256" key="1">
    <source>
        <dbReference type="SAM" id="MobiDB-lite"/>
    </source>
</evidence>
<organism evidence="3 4">
    <name type="scientific">Octopus vulgaris</name>
    <name type="common">Common octopus</name>
    <dbReference type="NCBI Taxonomy" id="6645"/>
    <lineage>
        <taxon>Eukaryota</taxon>
        <taxon>Metazoa</taxon>
        <taxon>Spiralia</taxon>
        <taxon>Lophotrochozoa</taxon>
        <taxon>Mollusca</taxon>
        <taxon>Cephalopoda</taxon>
        <taxon>Coleoidea</taxon>
        <taxon>Octopodiformes</taxon>
        <taxon>Octopoda</taxon>
        <taxon>Incirrata</taxon>
        <taxon>Octopodidae</taxon>
        <taxon>Octopus</taxon>
    </lineage>
</organism>
<evidence type="ECO:0000313" key="4">
    <source>
        <dbReference type="Proteomes" id="UP001162480"/>
    </source>
</evidence>
<dbReference type="SMART" id="SM00046">
    <property type="entry name" value="DAGKc"/>
    <property type="match status" value="1"/>
</dbReference>
<dbReference type="InterPro" id="IPR001206">
    <property type="entry name" value="Diacylglycerol_kinase_cat_dom"/>
</dbReference>
<dbReference type="Pfam" id="PF00781">
    <property type="entry name" value="DAGK_cat"/>
    <property type="match status" value="1"/>
</dbReference>
<gene>
    <name evidence="3" type="ORF">OCTVUL_1B003954</name>
</gene>
<evidence type="ECO:0000259" key="2">
    <source>
        <dbReference type="PROSITE" id="PS50146"/>
    </source>
</evidence>
<evidence type="ECO:0000313" key="3">
    <source>
        <dbReference type="EMBL" id="CAI9743231.1"/>
    </source>
</evidence>
<dbReference type="Gene3D" id="3.40.50.10330">
    <property type="entry name" value="Probable inorganic polyphosphate/atp-NAD kinase, domain 1"/>
    <property type="match status" value="1"/>
</dbReference>
<dbReference type="InterPro" id="IPR017438">
    <property type="entry name" value="ATP-NAD_kinase_N"/>
</dbReference>
<feature type="compositionally biased region" description="Basic and acidic residues" evidence="1">
    <location>
        <begin position="411"/>
        <end position="431"/>
    </location>
</feature>
<accession>A0AA36C0T4</accession>
<dbReference type="EMBL" id="OX597841">
    <property type="protein sequence ID" value="CAI9743231.1"/>
    <property type="molecule type" value="Genomic_DNA"/>
</dbReference>
<reference evidence="3" key="1">
    <citation type="submission" date="2023-08" db="EMBL/GenBank/DDBJ databases">
        <authorList>
            <person name="Alioto T."/>
            <person name="Alioto T."/>
            <person name="Gomez Garrido J."/>
        </authorList>
    </citation>
    <scope>NUCLEOTIDE SEQUENCE</scope>
</reference>
<dbReference type="Proteomes" id="UP001162480">
    <property type="component" value="Chromosome 28"/>
</dbReference>
<dbReference type="Gene3D" id="2.60.200.40">
    <property type="match status" value="1"/>
</dbReference>
<dbReference type="SUPFAM" id="SSF111331">
    <property type="entry name" value="NAD kinase/diacylglycerol kinase-like"/>
    <property type="match status" value="1"/>
</dbReference>
<proteinExistence type="predicted"/>
<dbReference type="GO" id="GO:0016020">
    <property type="term" value="C:membrane"/>
    <property type="evidence" value="ECO:0007669"/>
    <property type="project" value="GOC"/>
</dbReference>